<dbReference type="Proteomes" id="UP001569414">
    <property type="component" value="Unassembled WGS sequence"/>
</dbReference>
<reference evidence="1 2" key="1">
    <citation type="submission" date="2024-08" db="EMBL/GenBank/DDBJ databases">
        <authorList>
            <person name="Ishaq N."/>
        </authorList>
    </citation>
    <scope>NUCLEOTIDE SEQUENCE [LARGE SCALE GENOMIC DNA]</scope>
    <source>
        <strain evidence="1 2">JCM 30400</strain>
    </source>
</reference>
<sequence>MTNKAFGGRRRWVSIYPLTKMIFNIRIGQEQPYKPQQLPLGRPDTQNVVVKPIQPYTTTRLLVGTFLLAVECLKGGLKEIGATGLFKPKPILHLEAKEMSEGGLSEVEQRCLGEMAYAAGARKVEFL</sequence>
<comment type="caution">
    <text evidence="1">The sequence shown here is derived from an EMBL/GenBank/DDBJ whole genome shotgun (WGS) entry which is preliminary data.</text>
</comment>
<accession>A0ABV4NQD7</accession>
<evidence type="ECO:0000313" key="2">
    <source>
        <dbReference type="Proteomes" id="UP001569414"/>
    </source>
</evidence>
<name>A0ABV4NQD7_9GAMM</name>
<keyword evidence="2" id="KW-1185">Reference proteome</keyword>
<proteinExistence type="predicted"/>
<gene>
    <name evidence="1" type="ORF">ACCI51_14370</name>
</gene>
<dbReference type="RefSeq" id="WP_299585797.1">
    <property type="nucleotide sequence ID" value="NZ_JBGMEL010000014.1"/>
</dbReference>
<evidence type="ECO:0000313" key="1">
    <source>
        <dbReference type="EMBL" id="MFA0791738.1"/>
    </source>
</evidence>
<protein>
    <submittedName>
        <fullName evidence="1">Uncharacterized protein</fullName>
    </submittedName>
</protein>
<organism evidence="1 2">
    <name type="scientific">Microbulbifer echini</name>
    <dbReference type="NCBI Taxonomy" id="1529067"/>
    <lineage>
        <taxon>Bacteria</taxon>
        <taxon>Pseudomonadati</taxon>
        <taxon>Pseudomonadota</taxon>
        <taxon>Gammaproteobacteria</taxon>
        <taxon>Cellvibrionales</taxon>
        <taxon>Microbulbiferaceae</taxon>
        <taxon>Microbulbifer</taxon>
    </lineage>
</organism>
<dbReference type="EMBL" id="JBGMEL010000014">
    <property type="protein sequence ID" value="MFA0791738.1"/>
    <property type="molecule type" value="Genomic_DNA"/>
</dbReference>